<dbReference type="UniPathway" id="UPA00120">
    <property type="reaction ID" value="UER00203"/>
</dbReference>
<dbReference type="GO" id="GO:0009073">
    <property type="term" value="P:aromatic amino acid family biosynthetic process"/>
    <property type="evidence" value="ECO:0007669"/>
    <property type="project" value="UniProtKB-UniRule"/>
</dbReference>
<name>A0A2N0ZCU2_9BACI</name>
<comment type="caution">
    <text evidence="4">The sequence shown here is derived from an EMBL/GenBank/DDBJ whole genome shotgun (WGS) entry which is preliminary data.</text>
</comment>
<keyword evidence="2 3" id="KW-0057">Aromatic amino acid biosynthesis</keyword>
<dbReference type="GO" id="GO:0046417">
    <property type="term" value="P:chorismate metabolic process"/>
    <property type="evidence" value="ECO:0007669"/>
    <property type="project" value="TreeGrafter"/>
</dbReference>
<dbReference type="PANTHER" id="PTHR21164">
    <property type="entry name" value="CHORISMATE MUTASE"/>
    <property type="match status" value="1"/>
</dbReference>
<dbReference type="AlphaFoldDB" id="A0A2N0ZCU2"/>
<keyword evidence="3" id="KW-0413">Isomerase</keyword>
<keyword evidence="2 3" id="KW-0028">Amino-acid biosynthesis</keyword>
<dbReference type="Proteomes" id="UP000233343">
    <property type="component" value="Unassembled WGS sequence"/>
</dbReference>
<protein>
    <recommendedName>
        <fullName evidence="1 3">chorismate mutase</fullName>
        <ecNumber evidence="1 3">5.4.99.5</ecNumber>
    </recommendedName>
</protein>
<organism evidence="4 5">
    <name type="scientific">Cytobacillus horneckiae</name>
    <dbReference type="NCBI Taxonomy" id="549687"/>
    <lineage>
        <taxon>Bacteria</taxon>
        <taxon>Bacillati</taxon>
        <taxon>Bacillota</taxon>
        <taxon>Bacilli</taxon>
        <taxon>Bacillales</taxon>
        <taxon>Bacillaceae</taxon>
        <taxon>Cytobacillus</taxon>
    </lineage>
</organism>
<feature type="binding site" evidence="2">
    <location>
        <position position="107"/>
    </location>
    <ligand>
        <name>prephenate</name>
        <dbReference type="ChEBI" id="CHEBI:29934"/>
    </ligand>
</feature>
<dbReference type="NCBIfam" id="TIGR01796">
    <property type="entry name" value="CM_mono_aroH"/>
    <property type="match status" value="1"/>
</dbReference>
<sequence>MIRGVRGAITVNQNDENEIVHATELLIREMIKENEIAPDSVASVFISVTEDLSSVFPAKAMRAIEGWTFVPVMCMREIPVPSSLPKCIRVMMHVNTNIEQEKVCHIYLRNAVTLRPDLQGETNARS</sequence>
<evidence type="ECO:0000256" key="1">
    <source>
        <dbReference type="NCBIfam" id="TIGR01796"/>
    </source>
</evidence>
<dbReference type="InterPro" id="IPR035959">
    <property type="entry name" value="RutC-like_sf"/>
</dbReference>
<dbReference type="RefSeq" id="WP_066200579.1">
    <property type="nucleotide sequence ID" value="NZ_CP194732.1"/>
</dbReference>
<comment type="catalytic activity">
    <reaction evidence="3">
        <text>chorismate = prephenate</text>
        <dbReference type="Rhea" id="RHEA:13897"/>
        <dbReference type="ChEBI" id="CHEBI:29748"/>
        <dbReference type="ChEBI" id="CHEBI:29934"/>
        <dbReference type="EC" id="5.4.99.5"/>
    </reaction>
</comment>
<evidence type="ECO:0000256" key="3">
    <source>
        <dbReference type="PROSITE-ProRule" id="PRU00514"/>
    </source>
</evidence>
<dbReference type="EC" id="5.4.99.5" evidence="1 3"/>
<dbReference type="PANTHER" id="PTHR21164:SF0">
    <property type="entry name" value="CHORISMATE MUTASE AROH"/>
    <property type="match status" value="1"/>
</dbReference>
<accession>A0A2N0ZCU2</accession>
<dbReference type="PROSITE" id="PS51167">
    <property type="entry name" value="CHORISMATE_MUT_1"/>
    <property type="match status" value="1"/>
</dbReference>
<dbReference type="InterPro" id="IPR008243">
    <property type="entry name" value="Chorismate_mutase_AroH"/>
</dbReference>
<dbReference type="SUPFAM" id="SSF55298">
    <property type="entry name" value="YjgF-like"/>
    <property type="match status" value="1"/>
</dbReference>
<evidence type="ECO:0000256" key="2">
    <source>
        <dbReference type="PIRSR" id="PIRSR005965-1"/>
    </source>
</evidence>
<evidence type="ECO:0000313" key="4">
    <source>
        <dbReference type="EMBL" id="PKG27314.1"/>
    </source>
</evidence>
<dbReference type="GO" id="GO:0008652">
    <property type="term" value="P:amino acid biosynthetic process"/>
    <property type="evidence" value="ECO:0007669"/>
    <property type="project" value="UniProtKB-UniRule"/>
</dbReference>
<reference evidence="4 5" key="1">
    <citation type="journal article" date="2010" name="Int. J. Syst. Evol. Microbiol.">
        <title>Bacillus horneckiae sp. nov., isolated from a spacecraft-assembly clean room.</title>
        <authorList>
            <person name="Vaishampayan P."/>
            <person name="Probst A."/>
            <person name="Krishnamurthi S."/>
            <person name="Ghosh S."/>
            <person name="Osman S."/>
            <person name="McDowall A."/>
            <person name="Ruckmani A."/>
            <person name="Mayilraj S."/>
            <person name="Venkateswaran K."/>
        </authorList>
    </citation>
    <scope>NUCLEOTIDE SEQUENCE [LARGE SCALE GENOMIC DNA]</scope>
    <source>
        <strain evidence="5">1PO1SC</strain>
    </source>
</reference>
<feature type="binding site" evidence="2">
    <location>
        <position position="6"/>
    </location>
    <ligand>
        <name>prephenate</name>
        <dbReference type="ChEBI" id="CHEBI:29934"/>
    </ligand>
</feature>
<keyword evidence="5" id="KW-1185">Reference proteome</keyword>
<dbReference type="Gene3D" id="3.30.1330.40">
    <property type="entry name" value="RutC-like"/>
    <property type="match status" value="1"/>
</dbReference>
<proteinExistence type="predicted"/>
<dbReference type="Pfam" id="PF07736">
    <property type="entry name" value="CM_1"/>
    <property type="match status" value="1"/>
</dbReference>
<dbReference type="EMBL" id="PISD01000046">
    <property type="protein sequence ID" value="PKG27314.1"/>
    <property type="molecule type" value="Genomic_DNA"/>
</dbReference>
<dbReference type="CDD" id="cd02185">
    <property type="entry name" value="AroH"/>
    <property type="match status" value="1"/>
</dbReference>
<gene>
    <name evidence="4" type="primary">aroH</name>
    <name evidence="4" type="ORF">CWS20_19335</name>
</gene>
<feature type="binding site" evidence="2">
    <location>
        <position position="89"/>
    </location>
    <ligand>
        <name>prephenate</name>
        <dbReference type="ChEBI" id="CHEBI:29934"/>
    </ligand>
</feature>
<dbReference type="PIRSF" id="PIRSF005965">
    <property type="entry name" value="Chor_mut_AroH"/>
    <property type="match status" value="1"/>
</dbReference>
<evidence type="ECO:0000313" key="5">
    <source>
        <dbReference type="Proteomes" id="UP000233343"/>
    </source>
</evidence>
<dbReference type="GO" id="GO:0004106">
    <property type="term" value="F:chorismate mutase activity"/>
    <property type="evidence" value="ECO:0007669"/>
    <property type="project" value="UniProtKB-UniRule"/>
</dbReference>